<dbReference type="Gene3D" id="3.30.160.60">
    <property type="entry name" value="Classic Zinc Finger"/>
    <property type="match status" value="1"/>
</dbReference>
<keyword evidence="4" id="KW-1185">Reference proteome</keyword>
<accession>A0AAV9PR30</accession>
<proteinExistence type="predicted"/>
<reference evidence="3 4" key="1">
    <citation type="submission" date="2023-08" db="EMBL/GenBank/DDBJ databases">
        <title>Black Yeasts Isolated from many extreme environments.</title>
        <authorList>
            <person name="Coleine C."/>
            <person name="Stajich J.E."/>
            <person name="Selbmann L."/>
        </authorList>
    </citation>
    <scope>NUCLEOTIDE SEQUENCE [LARGE SCALE GENOMIC DNA]</scope>
    <source>
        <strain evidence="3 4">CCFEE 5935</strain>
    </source>
</reference>
<feature type="compositionally biased region" description="Low complexity" evidence="1">
    <location>
        <begin position="134"/>
        <end position="144"/>
    </location>
</feature>
<dbReference type="InterPro" id="IPR013087">
    <property type="entry name" value="Znf_C2H2_type"/>
</dbReference>
<evidence type="ECO:0000259" key="2">
    <source>
        <dbReference type="PROSITE" id="PS00028"/>
    </source>
</evidence>
<dbReference type="EMBL" id="JAVRRT010000001">
    <property type="protein sequence ID" value="KAK5175272.1"/>
    <property type="molecule type" value="Genomic_DNA"/>
</dbReference>
<dbReference type="RefSeq" id="XP_064663910.1">
    <property type="nucleotide sequence ID" value="XM_064797676.1"/>
</dbReference>
<feature type="domain" description="C2H2-type" evidence="2">
    <location>
        <begin position="160"/>
        <end position="181"/>
    </location>
</feature>
<dbReference type="Proteomes" id="UP001337655">
    <property type="component" value="Unassembled WGS sequence"/>
</dbReference>
<evidence type="ECO:0000313" key="4">
    <source>
        <dbReference type="Proteomes" id="UP001337655"/>
    </source>
</evidence>
<evidence type="ECO:0000313" key="3">
    <source>
        <dbReference type="EMBL" id="KAK5175272.1"/>
    </source>
</evidence>
<gene>
    <name evidence="3" type="ORF">LTR77_000409</name>
</gene>
<dbReference type="PROSITE" id="PS00028">
    <property type="entry name" value="ZINC_FINGER_C2H2_1"/>
    <property type="match status" value="1"/>
</dbReference>
<dbReference type="AlphaFoldDB" id="A0AAV9PR30"/>
<protein>
    <recommendedName>
        <fullName evidence="2">C2H2-type domain-containing protein</fullName>
    </recommendedName>
</protein>
<sequence>MEANVYVEALRHDSVDANVRVKALRQKANTLILSLLDHTNGRTTEETASAITELAFQDDNAVKELFAATTAPKDRARPSSPKPSLKSRSSRSILRLGRCPKRGSSEGKAAVATSSSETLQEKNDAGTVNEGRRTTPTTSLRSLSVPRRAKASASNQQYQCIFCDEVLSSKGVCKRHLEDQHVSPKQYKCEKCTKIYSVKAKAKEHANACGLGVFYFVTVKPEEKQTYACEFTGRLFQSMQLYLNSLLSLSERHGYRPSGDLHRKLYALLEQPKVRPYLEEASAKMLSSANAWQTISWNMVQLTKAIERLEYAVVHDNGTMDYSRYSRGRRTIDLRAYLCGLLCDRVESTDTMRNITTEDDTAVKAQSRSSSTSQGSGGTMTPRAVPISALHDEAYINAASSAAQSMAQNLPLPVTAANPDVAALQMSGDVKGKRHLSDHSRFYVPDRYPPGPPVPTMPLMYAAHQYNAGHITPTNMTSATLPFRPQDSHLMQQPHAQSFEPRHIYTPSLETSLTSDTATDSTLMTHYQEPELVAPMSFDYGAGWGGLNRNALPYSLPMHNQPTYQTAPADYYYHPSAGSTRAASVATDQTYVGEYNGLELKDVQYDPSAMAHPAQFGTSFLLDDDEFNDPNVLG</sequence>
<dbReference type="GeneID" id="89921760"/>
<evidence type="ECO:0000256" key="1">
    <source>
        <dbReference type="SAM" id="MobiDB-lite"/>
    </source>
</evidence>
<feature type="compositionally biased region" description="Low complexity" evidence="1">
    <location>
        <begin position="78"/>
        <end position="96"/>
    </location>
</feature>
<organism evidence="3 4">
    <name type="scientific">Saxophila tyrrhenica</name>
    <dbReference type="NCBI Taxonomy" id="1690608"/>
    <lineage>
        <taxon>Eukaryota</taxon>
        <taxon>Fungi</taxon>
        <taxon>Dikarya</taxon>
        <taxon>Ascomycota</taxon>
        <taxon>Pezizomycotina</taxon>
        <taxon>Dothideomycetes</taxon>
        <taxon>Dothideomycetidae</taxon>
        <taxon>Mycosphaerellales</taxon>
        <taxon>Extremaceae</taxon>
        <taxon>Saxophila</taxon>
    </lineage>
</organism>
<feature type="region of interest" description="Disordered" evidence="1">
    <location>
        <begin position="357"/>
        <end position="383"/>
    </location>
</feature>
<feature type="region of interest" description="Disordered" evidence="1">
    <location>
        <begin position="68"/>
        <end position="148"/>
    </location>
</feature>
<dbReference type="InterPro" id="IPR036236">
    <property type="entry name" value="Znf_C2H2_sf"/>
</dbReference>
<name>A0AAV9PR30_9PEZI</name>
<dbReference type="SUPFAM" id="SSF57667">
    <property type="entry name" value="beta-beta-alpha zinc fingers"/>
    <property type="match status" value="1"/>
</dbReference>
<comment type="caution">
    <text evidence="3">The sequence shown here is derived from an EMBL/GenBank/DDBJ whole genome shotgun (WGS) entry which is preliminary data.</text>
</comment>